<dbReference type="Pfam" id="PF00158">
    <property type="entry name" value="Sigma54_activat"/>
    <property type="match status" value="1"/>
</dbReference>
<dbReference type="Pfam" id="PF13188">
    <property type="entry name" value="PAS_8"/>
    <property type="match status" value="1"/>
</dbReference>
<dbReference type="Pfam" id="PF02954">
    <property type="entry name" value="HTH_8"/>
    <property type="match status" value="1"/>
</dbReference>
<dbReference type="PANTHER" id="PTHR32071:SF57">
    <property type="entry name" value="C4-DICARBOXYLATE TRANSPORT TRANSCRIPTIONAL REGULATORY PROTEIN DCTD"/>
    <property type="match status" value="1"/>
</dbReference>
<evidence type="ECO:0000256" key="1">
    <source>
        <dbReference type="ARBA" id="ARBA00022741"/>
    </source>
</evidence>
<evidence type="ECO:0000256" key="4">
    <source>
        <dbReference type="ARBA" id="ARBA00023125"/>
    </source>
</evidence>
<keyword evidence="4" id="KW-0238">DNA-binding</keyword>
<dbReference type="InterPro" id="IPR013767">
    <property type="entry name" value="PAS_fold"/>
</dbReference>
<dbReference type="Pfam" id="PF00989">
    <property type="entry name" value="PAS"/>
    <property type="match status" value="1"/>
</dbReference>
<evidence type="ECO:0000259" key="7">
    <source>
        <dbReference type="PROSITE" id="PS50112"/>
    </source>
</evidence>
<protein>
    <submittedName>
        <fullName evidence="8">Sigma-54-dependent Fis family transcriptional regulator</fullName>
    </submittedName>
</protein>
<keyword evidence="1" id="KW-0547">Nucleotide-binding</keyword>
<keyword evidence="5" id="KW-0804">Transcription</keyword>
<evidence type="ECO:0000256" key="2">
    <source>
        <dbReference type="ARBA" id="ARBA00022840"/>
    </source>
</evidence>
<keyword evidence="9" id="KW-1185">Reference proteome</keyword>
<sequence length="580" mass="64583">MVLNKNYLESTSFLQDEQAIFNSVHNIVMAIDYQGRITIFNPTSERVFNIPAEKALGHLISEVLPGTGLLKVLKTGKPHIGRKFVAGNALWVVNRTPVIQNGAIVGAIGVAQEVTELQYLAEELEETNRIRGTLETIFDSARDGYLAINNEGRVILINEAMAGLLGVTVAEATGRHVTEIAPDTGLQLIPRNSKTQIGEVARINGRDTVVMRYPIYQQGKIAGAVSKVMFNDVEQLIALAGKLNALRREQGAQRKETERVPGARFQVNDIIGSCPSMSRLKETIRRVAQRPSTVLIRGESGTGKELVAHALHTVSPRRNGPFVKVNCAAVPENLLESELFGYQEGAFTGARKGGQTGKFEQANGGTIFLDEIGDMPLAMQAKLLRVLQDREIERLGDNRTRQVDVRVVAATNRDIEGLIRQGQFREDLYYRLNVISLHIPPLRERLPDLHGLAHHFIDKFNLEFGLSIRDLSPEVWSLLQEYNWPGNVRELENVIERAFNLVEGETIQTGHLPQYLLKLHREVRRPVADRTLPALLEEVEKEALIEALATSGGNKMQAARALGISRAWLYKKMKQYGIQL</sequence>
<dbReference type="InterPro" id="IPR035965">
    <property type="entry name" value="PAS-like_dom_sf"/>
</dbReference>
<dbReference type="FunFam" id="3.40.50.300:FF:000006">
    <property type="entry name" value="DNA-binding transcriptional regulator NtrC"/>
    <property type="match status" value="1"/>
</dbReference>
<dbReference type="InterPro" id="IPR058031">
    <property type="entry name" value="AAA_lid_NorR"/>
</dbReference>
<dbReference type="InterPro" id="IPR009057">
    <property type="entry name" value="Homeodomain-like_sf"/>
</dbReference>
<dbReference type="PROSITE" id="PS00688">
    <property type="entry name" value="SIGMA54_INTERACT_3"/>
    <property type="match status" value="1"/>
</dbReference>
<dbReference type="SUPFAM" id="SSF46689">
    <property type="entry name" value="Homeodomain-like"/>
    <property type="match status" value="1"/>
</dbReference>
<keyword evidence="3" id="KW-0805">Transcription regulation</keyword>
<evidence type="ECO:0000313" key="8">
    <source>
        <dbReference type="EMBL" id="OAT85448.1"/>
    </source>
</evidence>
<dbReference type="Gene3D" id="3.30.450.20">
    <property type="entry name" value="PAS domain"/>
    <property type="match status" value="2"/>
</dbReference>
<proteinExistence type="predicted"/>
<accession>A0A1B7LH62</accession>
<evidence type="ECO:0000259" key="6">
    <source>
        <dbReference type="PROSITE" id="PS50045"/>
    </source>
</evidence>
<dbReference type="InterPro" id="IPR025943">
    <property type="entry name" value="Sigma_54_int_dom_ATP-bd_2"/>
</dbReference>
<dbReference type="AlphaFoldDB" id="A0A1B7LH62"/>
<dbReference type="PROSITE" id="PS50045">
    <property type="entry name" value="SIGMA54_INTERACT_4"/>
    <property type="match status" value="1"/>
</dbReference>
<dbReference type="SUPFAM" id="SSF55785">
    <property type="entry name" value="PYP-like sensor domain (PAS domain)"/>
    <property type="match status" value="2"/>
</dbReference>
<dbReference type="Gene3D" id="1.10.10.60">
    <property type="entry name" value="Homeodomain-like"/>
    <property type="match status" value="1"/>
</dbReference>
<feature type="domain" description="PAS" evidence="7">
    <location>
        <begin position="130"/>
        <end position="175"/>
    </location>
</feature>
<dbReference type="PANTHER" id="PTHR32071">
    <property type="entry name" value="TRANSCRIPTIONAL REGULATORY PROTEIN"/>
    <property type="match status" value="1"/>
</dbReference>
<dbReference type="CDD" id="cd00009">
    <property type="entry name" value="AAA"/>
    <property type="match status" value="1"/>
</dbReference>
<reference evidence="8 9" key="1">
    <citation type="submission" date="2016-04" db="EMBL/GenBank/DDBJ databases">
        <authorList>
            <person name="Evans L.H."/>
            <person name="Alamgir A."/>
            <person name="Owens N."/>
            <person name="Weber N.D."/>
            <person name="Virtaneva K."/>
            <person name="Barbian K."/>
            <person name="Babar A."/>
            <person name="Rosenke K."/>
        </authorList>
    </citation>
    <scope>NUCLEOTIDE SEQUENCE [LARGE SCALE GENOMIC DNA]</scope>
    <source>
        <strain evidence="8 9">LMa1</strain>
    </source>
</reference>
<dbReference type="CDD" id="cd00130">
    <property type="entry name" value="PAS"/>
    <property type="match status" value="2"/>
</dbReference>
<dbReference type="PROSITE" id="PS00676">
    <property type="entry name" value="SIGMA54_INTERACT_2"/>
    <property type="match status" value="1"/>
</dbReference>
<dbReference type="InterPro" id="IPR025662">
    <property type="entry name" value="Sigma_54_int_dom_ATP-bd_1"/>
</dbReference>
<dbReference type="SMART" id="SM00382">
    <property type="entry name" value="AAA"/>
    <property type="match status" value="1"/>
</dbReference>
<evidence type="ECO:0000256" key="3">
    <source>
        <dbReference type="ARBA" id="ARBA00023015"/>
    </source>
</evidence>
<dbReference type="InterPro" id="IPR025944">
    <property type="entry name" value="Sigma_54_int_dom_CS"/>
</dbReference>
<dbReference type="Pfam" id="PF25601">
    <property type="entry name" value="AAA_lid_14"/>
    <property type="match status" value="1"/>
</dbReference>
<feature type="domain" description="Sigma-54 factor interaction" evidence="6">
    <location>
        <begin position="270"/>
        <end position="500"/>
    </location>
</feature>
<dbReference type="SUPFAM" id="SSF52540">
    <property type="entry name" value="P-loop containing nucleoside triphosphate hydrolases"/>
    <property type="match status" value="1"/>
</dbReference>
<evidence type="ECO:0000313" key="9">
    <source>
        <dbReference type="Proteomes" id="UP000078532"/>
    </source>
</evidence>
<comment type="caution">
    <text evidence="8">The sequence shown here is derived from an EMBL/GenBank/DDBJ whole genome shotgun (WGS) entry which is preliminary data.</text>
</comment>
<dbReference type="NCBIfam" id="TIGR00229">
    <property type="entry name" value="sensory_box"/>
    <property type="match status" value="1"/>
</dbReference>
<dbReference type="RefSeq" id="WP_066666795.1">
    <property type="nucleotide sequence ID" value="NZ_LYVF01000062.1"/>
</dbReference>
<gene>
    <name evidence="8" type="ORF">A6M21_05880</name>
</gene>
<keyword evidence="2" id="KW-0067">ATP-binding</keyword>
<dbReference type="SMART" id="SM00091">
    <property type="entry name" value="PAS"/>
    <property type="match status" value="2"/>
</dbReference>
<dbReference type="InterPro" id="IPR000014">
    <property type="entry name" value="PAS"/>
</dbReference>
<dbReference type="InterPro" id="IPR002197">
    <property type="entry name" value="HTH_Fis"/>
</dbReference>
<dbReference type="Gene3D" id="3.40.50.300">
    <property type="entry name" value="P-loop containing nucleotide triphosphate hydrolases"/>
    <property type="match status" value="1"/>
</dbReference>
<dbReference type="InterPro" id="IPR002078">
    <property type="entry name" value="Sigma_54_int"/>
</dbReference>
<organism evidence="8 9">
    <name type="scientific">Desulfotomaculum copahuensis</name>
    <dbReference type="NCBI Taxonomy" id="1838280"/>
    <lineage>
        <taxon>Bacteria</taxon>
        <taxon>Bacillati</taxon>
        <taxon>Bacillota</taxon>
        <taxon>Clostridia</taxon>
        <taxon>Eubacteriales</taxon>
        <taxon>Desulfotomaculaceae</taxon>
        <taxon>Desulfotomaculum</taxon>
    </lineage>
</organism>
<dbReference type="STRING" id="1838280.A6M21_05880"/>
<dbReference type="EMBL" id="LYVF01000062">
    <property type="protein sequence ID" value="OAT85448.1"/>
    <property type="molecule type" value="Genomic_DNA"/>
</dbReference>
<dbReference type="Proteomes" id="UP000078532">
    <property type="component" value="Unassembled WGS sequence"/>
</dbReference>
<dbReference type="PRINTS" id="PR01590">
    <property type="entry name" value="HTHFIS"/>
</dbReference>
<dbReference type="GO" id="GO:0006355">
    <property type="term" value="P:regulation of DNA-templated transcription"/>
    <property type="evidence" value="ECO:0007669"/>
    <property type="project" value="InterPro"/>
</dbReference>
<dbReference type="PROSITE" id="PS50112">
    <property type="entry name" value="PAS"/>
    <property type="match status" value="1"/>
</dbReference>
<dbReference type="Gene3D" id="1.10.8.60">
    <property type="match status" value="1"/>
</dbReference>
<dbReference type="InterPro" id="IPR003593">
    <property type="entry name" value="AAA+_ATPase"/>
</dbReference>
<name>A0A1B7LH62_9FIRM</name>
<dbReference type="OrthoDB" id="9765164at2"/>
<dbReference type="InterPro" id="IPR027417">
    <property type="entry name" value="P-loop_NTPase"/>
</dbReference>
<dbReference type="GO" id="GO:0043565">
    <property type="term" value="F:sequence-specific DNA binding"/>
    <property type="evidence" value="ECO:0007669"/>
    <property type="project" value="InterPro"/>
</dbReference>
<dbReference type="GO" id="GO:0005524">
    <property type="term" value="F:ATP binding"/>
    <property type="evidence" value="ECO:0007669"/>
    <property type="project" value="UniProtKB-KW"/>
</dbReference>
<dbReference type="PROSITE" id="PS00675">
    <property type="entry name" value="SIGMA54_INTERACT_1"/>
    <property type="match status" value="1"/>
</dbReference>
<evidence type="ECO:0000256" key="5">
    <source>
        <dbReference type="ARBA" id="ARBA00023163"/>
    </source>
</evidence>